<proteinExistence type="inferred from homology"/>
<feature type="active site" evidence="15">
    <location>
        <position position="127"/>
    </location>
</feature>
<feature type="chain" id="PRO_5040908023" description="penicillopepsin" evidence="17">
    <location>
        <begin position="20"/>
        <end position="429"/>
    </location>
</feature>
<dbReference type="PANTHER" id="PTHR47966:SF23">
    <property type="entry name" value="ASPARTIC ENDOPEPTIDASE, PUTATIVE (AFU_ORTHOLOGUE AFUA_2G15950)-RELATED"/>
    <property type="match status" value="1"/>
</dbReference>
<name>A0A9W9I599_9EURO</name>
<keyword evidence="11 16" id="KW-0378">Hydrolase</keyword>
<evidence type="ECO:0000256" key="5">
    <source>
        <dbReference type="ARBA" id="ARBA00011245"/>
    </source>
</evidence>
<dbReference type="Proteomes" id="UP001146351">
    <property type="component" value="Unassembled WGS sequence"/>
</dbReference>
<evidence type="ECO:0000259" key="18">
    <source>
        <dbReference type="PROSITE" id="PS51767"/>
    </source>
</evidence>
<evidence type="ECO:0000256" key="15">
    <source>
        <dbReference type="PIRSR" id="PIRSR601461-1"/>
    </source>
</evidence>
<feature type="signal peptide" evidence="17">
    <location>
        <begin position="1"/>
        <end position="19"/>
    </location>
</feature>
<keyword evidence="10 16" id="KW-0064">Aspartyl protease</keyword>
<dbReference type="PRINTS" id="PR00792">
    <property type="entry name" value="PEPSIN"/>
</dbReference>
<dbReference type="EC" id="3.4.23.20" evidence="6"/>
<organism evidence="19 20">
    <name type="scientific">Penicillium capsulatum</name>
    <dbReference type="NCBI Taxonomy" id="69766"/>
    <lineage>
        <taxon>Eukaryota</taxon>
        <taxon>Fungi</taxon>
        <taxon>Dikarya</taxon>
        <taxon>Ascomycota</taxon>
        <taxon>Pezizomycotina</taxon>
        <taxon>Eurotiomycetes</taxon>
        <taxon>Eurotiomycetidae</taxon>
        <taxon>Eurotiales</taxon>
        <taxon>Aspergillaceae</taxon>
        <taxon>Penicillium</taxon>
    </lineage>
</organism>
<dbReference type="InterPro" id="IPR033121">
    <property type="entry name" value="PEPTIDASE_A1"/>
</dbReference>
<dbReference type="PROSITE" id="PS51767">
    <property type="entry name" value="PEPTIDASE_A1"/>
    <property type="match status" value="1"/>
</dbReference>
<evidence type="ECO:0000256" key="2">
    <source>
        <dbReference type="ARBA" id="ARBA00002983"/>
    </source>
</evidence>
<evidence type="ECO:0000313" key="20">
    <source>
        <dbReference type="Proteomes" id="UP001146351"/>
    </source>
</evidence>
<accession>A0A9W9I599</accession>
<evidence type="ECO:0000256" key="14">
    <source>
        <dbReference type="ARBA" id="ARBA00023180"/>
    </source>
</evidence>
<feature type="active site" evidence="15">
    <location>
        <position position="313"/>
    </location>
</feature>
<dbReference type="InterPro" id="IPR021109">
    <property type="entry name" value="Peptidase_aspartic_dom_sf"/>
</dbReference>
<evidence type="ECO:0000256" key="3">
    <source>
        <dbReference type="ARBA" id="ARBA00004613"/>
    </source>
</evidence>
<evidence type="ECO:0000256" key="17">
    <source>
        <dbReference type="SAM" id="SignalP"/>
    </source>
</evidence>
<comment type="catalytic activity">
    <reaction evidence="1">
        <text>Hydrolysis of proteins with broad specificity similar to that of pepsin A, preferring hydrophobic residues at P1 and P1', but also cleaving 20-Gly-|-Glu-21 in the B chain of insulin. Clots milk, and activates trypsinogen.</text>
        <dbReference type="EC" id="3.4.23.20"/>
    </reaction>
</comment>
<dbReference type="GO" id="GO:0006508">
    <property type="term" value="P:proteolysis"/>
    <property type="evidence" value="ECO:0007669"/>
    <property type="project" value="UniProtKB-KW"/>
</dbReference>
<comment type="subunit">
    <text evidence="5">Monomer.</text>
</comment>
<dbReference type="GO" id="GO:0004190">
    <property type="term" value="F:aspartic-type endopeptidase activity"/>
    <property type="evidence" value="ECO:0007669"/>
    <property type="project" value="UniProtKB-KW"/>
</dbReference>
<comment type="subcellular location">
    <subcellularLocation>
        <location evidence="3">Secreted</location>
    </subcellularLocation>
</comment>
<gene>
    <name evidence="19" type="ORF">N7492_006248</name>
</gene>
<dbReference type="GO" id="GO:0005576">
    <property type="term" value="C:extracellular region"/>
    <property type="evidence" value="ECO:0007669"/>
    <property type="project" value="UniProtKB-SubCell"/>
</dbReference>
<dbReference type="OrthoDB" id="2747330at2759"/>
<sequence length="429" mass="45532">MHLFLSLVLLLSLSVSSLAIPTPIRHPHLPTDKSFRIARVKRSDFVAHGPAALRKAYRKYGVAPHNFDDLGLSDFAPLNANLAGVSSNQNTAESDQTGAVTATSVQNDVEFVSPVTIGGQNITLNFDTGSADLWVMNTYLPDSITSGRTVYDPQKSRTYKATKGTFAISYGDSSSASGGLAQDTVSIGGATVQNQVFGIPTKVANTFIEDTHSNGLVGLGFSKMNTFKPGPHKTFFDNIAADLDEPVLTARLLSSGVGEYEFGTIDKSKYQGTLVNVSVDASNGYWEFDAAQFRVGGEKTWHEITDTPTAIADTGTSLMLVAAEVARAYYKDVNGSMYAGNVGGYIYPCDAELPSLSVAIGGEFQATIPGSLINYSQIGTNTTTGETLCYGGVQSNSGSKLQIFGDVFLKALFVVFDQRGPSLGFAAPA</sequence>
<keyword evidence="13" id="KW-1015">Disulfide bond</keyword>
<keyword evidence="20" id="KW-1185">Reference proteome</keyword>
<evidence type="ECO:0000256" key="7">
    <source>
        <dbReference type="ARBA" id="ARBA00022525"/>
    </source>
</evidence>
<keyword evidence="14" id="KW-0325">Glycoprotein</keyword>
<keyword evidence="12" id="KW-0865">Zymogen</keyword>
<dbReference type="Gene3D" id="2.40.70.10">
    <property type="entry name" value="Acid Proteases"/>
    <property type="match status" value="2"/>
</dbReference>
<dbReference type="AlphaFoldDB" id="A0A9W9I599"/>
<dbReference type="Pfam" id="PF00026">
    <property type="entry name" value="Asp"/>
    <property type="match status" value="1"/>
</dbReference>
<dbReference type="CDD" id="cd06097">
    <property type="entry name" value="Aspergillopepsin_like"/>
    <property type="match status" value="1"/>
</dbReference>
<dbReference type="FunFam" id="2.40.70.10:FF:000026">
    <property type="entry name" value="Endothiapepsin"/>
    <property type="match status" value="1"/>
</dbReference>
<comment type="caution">
    <text evidence="19">The sequence shown here is derived from an EMBL/GenBank/DDBJ whole genome shotgun (WGS) entry which is preliminary data.</text>
</comment>
<reference evidence="19" key="1">
    <citation type="submission" date="2022-11" db="EMBL/GenBank/DDBJ databases">
        <authorList>
            <person name="Petersen C."/>
        </authorList>
    </citation>
    <scope>NUCLEOTIDE SEQUENCE</scope>
    <source>
        <strain evidence="19">IBT 21917</strain>
    </source>
</reference>
<evidence type="ECO:0000256" key="12">
    <source>
        <dbReference type="ARBA" id="ARBA00023145"/>
    </source>
</evidence>
<evidence type="ECO:0000313" key="19">
    <source>
        <dbReference type="EMBL" id="KAJ5165952.1"/>
    </source>
</evidence>
<dbReference type="FunFam" id="2.40.70.10:FF:000024">
    <property type="entry name" value="Endothiapepsin"/>
    <property type="match status" value="1"/>
</dbReference>
<dbReference type="PROSITE" id="PS00141">
    <property type="entry name" value="ASP_PROTEASE"/>
    <property type="match status" value="1"/>
</dbReference>
<evidence type="ECO:0000256" key="1">
    <source>
        <dbReference type="ARBA" id="ARBA00000043"/>
    </source>
</evidence>
<evidence type="ECO:0000256" key="4">
    <source>
        <dbReference type="ARBA" id="ARBA00007447"/>
    </source>
</evidence>
<evidence type="ECO:0000256" key="16">
    <source>
        <dbReference type="RuleBase" id="RU000454"/>
    </source>
</evidence>
<dbReference type="EMBL" id="JAPQKO010000004">
    <property type="protein sequence ID" value="KAJ5165952.1"/>
    <property type="molecule type" value="Genomic_DNA"/>
</dbReference>
<evidence type="ECO:0000256" key="8">
    <source>
        <dbReference type="ARBA" id="ARBA00022670"/>
    </source>
</evidence>
<evidence type="ECO:0000256" key="13">
    <source>
        <dbReference type="ARBA" id="ARBA00023157"/>
    </source>
</evidence>
<keyword evidence="7" id="KW-0964">Secreted</keyword>
<dbReference type="InterPro" id="IPR001461">
    <property type="entry name" value="Aspartic_peptidase_A1"/>
</dbReference>
<dbReference type="InterPro" id="IPR001969">
    <property type="entry name" value="Aspartic_peptidase_AS"/>
</dbReference>
<feature type="domain" description="Peptidase A1" evidence="18">
    <location>
        <begin position="111"/>
        <end position="426"/>
    </location>
</feature>
<comment type="similarity">
    <text evidence="4 16">Belongs to the peptidase A1 family.</text>
</comment>
<reference evidence="19" key="2">
    <citation type="journal article" date="2023" name="IMA Fungus">
        <title>Comparative genomic study of the Penicillium genus elucidates a diverse pangenome and 15 lateral gene transfer events.</title>
        <authorList>
            <person name="Petersen C."/>
            <person name="Sorensen T."/>
            <person name="Nielsen M.R."/>
            <person name="Sondergaard T.E."/>
            <person name="Sorensen J.L."/>
            <person name="Fitzpatrick D.A."/>
            <person name="Frisvad J.C."/>
            <person name="Nielsen K.L."/>
        </authorList>
    </citation>
    <scope>NUCLEOTIDE SEQUENCE</scope>
    <source>
        <strain evidence="19">IBT 21917</strain>
    </source>
</reference>
<evidence type="ECO:0000256" key="9">
    <source>
        <dbReference type="ARBA" id="ARBA00022729"/>
    </source>
</evidence>
<dbReference type="PANTHER" id="PTHR47966">
    <property type="entry name" value="BETA-SITE APP-CLEAVING ENZYME, ISOFORM A-RELATED"/>
    <property type="match status" value="1"/>
</dbReference>
<comment type="function">
    <text evidence="2">Secreted aspartic endopeptidase that allows assimilation of proteinaceous substrates. The scissile peptide bond is attacked by a nucleophilic water molecule activated by two aspartic residues in the active site. Shows a broad primary substrate specificity. Favors hydrophobic residues at the P1 and P1' positions, but can also activate trypsinogen and hydrolyze the B chain of insulin between positions 'Gly-20' and 'Glu-21'.</text>
</comment>
<evidence type="ECO:0000256" key="11">
    <source>
        <dbReference type="ARBA" id="ARBA00022801"/>
    </source>
</evidence>
<dbReference type="SUPFAM" id="SSF50630">
    <property type="entry name" value="Acid proteases"/>
    <property type="match status" value="1"/>
</dbReference>
<keyword evidence="9 17" id="KW-0732">Signal</keyword>
<evidence type="ECO:0000256" key="6">
    <source>
        <dbReference type="ARBA" id="ARBA00013206"/>
    </source>
</evidence>
<dbReference type="InterPro" id="IPR034163">
    <property type="entry name" value="Aspergillopepsin-like_cat_dom"/>
</dbReference>
<protein>
    <recommendedName>
        <fullName evidence="6">penicillopepsin</fullName>
        <ecNumber evidence="6">3.4.23.20</ecNumber>
    </recommendedName>
</protein>
<evidence type="ECO:0000256" key="10">
    <source>
        <dbReference type="ARBA" id="ARBA00022750"/>
    </source>
</evidence>
<keyword evidence="8 16" id="KW-0645">Protease</keyword>